<dbReference type="OrthoDB" id="537257at2759"/>
<evidence type="ECO:0000256" key="1">
    <source>
        <dbReference type="SAM" id="MobiDB-lite"/>
    </source>
</evidence>
<proteinExistence type="predicted"/>
<dbReference type="PANTHER" id="PTHR35292:SF13">
    <property type="entry name" value="OS03G0581800 PROTEIN"/>
    <property type="match status" value="1"/>
</dbReference>
<feature type="compositionally biased region" description="Low complexity" evidence="1">
    <location>
        <begin position="89"/>
        <end position="100"/>
    </location>
</feature>
<feature type="region of interest" description="Disordered" evidence="1">
    <location>
        <begin position="80"/>
        <end position="120"/>
    </location>
</feature>
<evidence type="ECO:0000313" key="2">
    <source>
        <dbReference type="EMBL" id="GAQ89492.1"/>
    </source>
</evidence>
<sequence>MSQVLFQTAARQLRLSTPLMKTNHLVPTRSFAAGAHGHESSKADFWKEPTNPGNWKEEQFVLLSLAGWGLLIYGGYKAATGGGKKKSDPAALTATSTPTATPNPPPGKHSENAPLASAKH</sequence>
<reference evidence="2 3" key="1">
    <citation type="journal article" date="2014" name="Nat. Commun.">
        <title>Klebsormidium flaccidum genome reveals primary factors for plant terrestrial adaptation.</title>
        <authorList>
            <person name="Hori K."/>
            <person name="Maruyama F."/>
            <person name="Fujisawa T."/>
            <person name="Togashi T."/>
            <person name="Yamamoto N."/>
            <person name="Seo M."/>
            <person name="Sato S."/>
            <person name="Yamada T."/>
            <person name="Mori H."/>
            <person name="Tajima N."/>
            <person name="Moriyama T."/>
            <person name="Ikeuchi M."/>
            <person name="Watanabe M."/>
            <person name="Wada H."/>
            <person name="Kobayashi K."/>
            <person name="Saito M."/>
            <person name="Masuda T."/>
            <person name="Sasaki-Sekimoto Y."/>
            <person name="Mashiguchi K."/>
            <person name="Awai K."/>
            <person name="Shimojima M."/>
            <person name="Masuda S."/>
            <person name="Iwai M."/>
            <person name="Nobusawa T."/>
            <person name="Narise T."/>
            <person name="Kondo S."/>
            <person name="Saito H."/>
            <person name="Sato R."/>
            <person name="Murakawa M."/>
            <person name="Ihara Y."/>
            <person name="Oshima-Yamada Y."/>
            <person name="Ohtaka K."/>
            <person name="Satoh M."/>
            <person name="Sonobe K."/>
            <person name="Ishii M."/>
            <person name="Ohtani R."/>
            <person name="Kanamori-Sato M."/>
            <person name="Honoki R."/>
            <person name="Miyazaki D."/>
            <person name="Mochizuki H."/>
            <person name="Umetsu J."/>
            <person name="Higashi K."/>
            <person name="Shibata D."/>
            <person name="Kamiya Y."/>
            <person name="Sato N."/>
            <person name="Nakamura Y."/>
            <person name="Tabata S."/>
            <person name="Ida S."/>
            <person name="Kurokawa K."/>
            <person name="Ohta H."/>
        </authorList>
    </citation>
    <scope>NUCLEOTIDE SEQUENCE [LARGE SCALE GENOMIC DNA]</scope>
    <source>
        <strain evidence="2 3">NIES-2285</strain>
    </source>
</reference>
<accession>A0A1Y1IHE9</accession>
<dbReference type="EMBL" id="DF237478">
    <property type="protein sequence ID" value="GAQ89492.1"/>
    <property type="molecule type" value="Genomic_DNA"/>
</dbReference>
<organism evidence="2 3">
    <name type="scientific">Klebsormidium nitens</name>
    <name type="common">Green alga</name>
    <name type="synonym">Ulothrix nitens</name>
    <dbReference type="NCBI Taxonomy" id="105231"/>
    <lineage>
        <taxon>Eukaryota</taxon>
        <taxon>Viridiplantae</taxon>
        <taxon>Streptophyta</taxon>
        <taxon>Klebsormidiophyceae</taxon>
        <taxon>Klebsormidiales</taxon>
        <taxon>Klebsormidiaceae</taxon>
        <taxon>Klebsormidium</taxon>
    </lineage>
</organism>
<dbReference type="PANTHER" id="PTHR35292">
    <property type="entry name" value="EXPRESSED PROTEIN"/>
    <property type="match status" value="1"/>
</dbReference>
<protein>
    <submittedName>
        <fullName evidence="2">Uncharacterized protein</fullName>
    </submittedName>
</protein>
<keyword evidence="3" id="KW-1185">Reference proteome</keyword>
<name>A0A1Y1IHE9_KLENI</name>
<dbReference type="AlphaFoldDB" id="A0A1Y1IHE9"/>
<dbReference type="Proteomes" id="UP000054558">
    <property type="component" value="Unassembled WGS sequence"/>
</dbReference>
<evidence type="ECO:0000313" key="3">
    <source>
        <dbReference type="Proteomes" id="UP000054558"/>
    </source>
</evidence>
<gene>
    <name evidence="2" type="ORF">KFL_005290070</name>
</gene>
<dbReference type="STRING" id="105231.A0A1Y1IHE9"/>
<dbReference type="OMA" id="PRINVWE"/>